<dbReference type="RefSeq" id="WP_014354537.1">
    <property type="nucleotide sequence ID" value="NC_016894.1"/>
</dbReference>
<dbReference type="InterPro" id="IPR001867">
    <property type="entry name" value="OmpR/PhoB-type_DNA-bd"/>
</dbReference>
<evidence type="ECO:0000313" key="10">
    <source>
        <dbReference type="EMBL" id="AFA46933.1"/>
    </source>
</evidence>
<dbReference type="EMBL" id="CP002987">
    <property type="protein sequence ID" value="AFA46933.1"/>
    <property type="molecule type" value="Genomic_DNA"/>
</dbReference>
<reference evidence="11" key="1">
    <citation type="submission" date="2011-07" db="EMBL/GenBank/DDBJ databases">
        <title>Complete genome sequence of Acetobacterium woodii.</title>
        <authorList>
            <person name="Poehlein A."/>
            <person name="Schmidt S."/>
            <person name="Kaster A.-K."/>
            <person name="Goenrich M."/>
            <person name="Vollmers J."/>
            <person name="Thuermer A."/>
            <person name="Gottschalk G."/>
            <person name="Thauer R.K."/>
            <person name="Daniel R."/>
            <person name="Mueller V."/>
        </authorList>
    </citation>
    <scope>NUCLEOTIDE SEQUENCE [LARGE SCALE GENOMIC DNA]</scope>
    <source>
        <strain evidence="11">ATCC 29683 / DSM 1030 / JCM 2381 / KCTC 1655 / WB1</strain>
    </source>
</reference>
<dbReference type="PANTHER" id="PTHR48111">
    <property type="entry name" value="REGULATOR OF RPOS"/>
    <property type="match status" value="1"/>
</dbReference>
<evidence type="ECO:0000256" key="7">
    <source>
        <dbReference type="PROSITE-ProRule" id="PRU01091"/>
    </source>
</evidence>
<keyword evidence="4" id="KW-0804">Transcription</keyword>
<feature type="DNA-binding region" description="OmpR/PhoB-type" evidence="7">
    <location>
        <begin position="134"/>
        <end position="232"/>
    </location>
</feature>
<evidence type="ECO:0000256" key="1">
    <source>
        <dbReference type="ARBA" id="ARBA00018672"/>
    </source>
</evidence>
<evidence type="ECO:0000256" key="4">
    <source>
        <dbReference type="ARBA" id="ARBA00023163"/>
    </source>
</evidence>
<dbReference type="Pfam" id="PF00486">
    <property type="entry name" value="Trans_reg_C"/>
    <property type="match status" value="1"/>
</dbReference>
<dbReference type="SMART" id="SM00448">
    <property type="entry name" value="REC"/>
    <property type="match status" value="1"/>
</dbReference>
<dbReference type="STRING" id="931626.Awo_c01230"/>
<dbReference type="Pfam" id="PF00072">
    <property type="entry name" value="Response_reg"/>
    <property type="match status" value="1"/>
</dbReference>
<dbReference type="GO" id="GO:0006355">
    <property type="term" value="P:regulation of DNA-templated transcription"/>
    <property type="evidence" value="ECO:0007669"/>
    <property type="project" value="InterPro"/>
</dbReference>
<dbReference type="PROSITE" id="PS50110">
    <property type="entry name" value="RESPONSE_REGULATORY"/>
    <property type="match status" value="1"/>
</dbReference>
<dbReference type="eggNOG" id="COG0745">
    <property type="taxonomic scope" value="Bacteria"/>
</dbReference>
<dbReference type="PROSITE" id="PS51755">
    <property type="entry name" value="OMPR_PHOB"/>
    <property type="match status" value="1"/>
</dbReference>
<sequence>MVNAKDVIVVMKVLIVEDDQVLNQTLGYNLISAGYQVISTYTCREADNELAQNQIDLIVLDVNLPDGNGFDLCKKWRSKIMTPIIFLTANDLESDMLKGFELGAEDYVTKPFLISVLMKKIAVFLKRNQGETKRPIYNDENLMIDFLGRKASLKGNAVELSNNEYKLLYLLLKNNEMVLTRQLLLEKLWDSDENFVDENALTMMISRIRTKIDSTEKKYIKTIYGMGYQWIGEPYDE</sequence>
<dbReference type="CDD" id="cd17574">
    <property type="entry name" value="REC_OmpR"/>
    <property type="match status" value="1"/>
</dbReference>
<evidence type="ECO:0000256" key="2">
    <source>
        <dbReference type="ARBA" id="ARBA00023015"/>
    </source>
</evidence>
<dbReference type="AlphaFoldDB" id="H6LF27"/>
<evidence type="ECO:0000259" key="8">
    <source>
        <dbReference type="PROSITE" id="PS50110"/>
    </source>
</evidence>
<organism evidence="10 11">
    <name type="scientific">Acetobacterium woodii (strain ATCC 29683 / DSM 1030 / JCM 2381 / KCTC 1655 / WB1)</name>
    <dbReference type="NCBI Taxonomy" id="931626"/>
    <lineage>
        <taxon>Bacteria</taxon>
        <taxon>Bacillati</taxon>
        <taxon>Bacillota</taxon>
        <taxon>Clostridia</taxon>
        <taxon>Eubacteriales</taxon>
        <taxon>Eubacteriaceae</taxon>
        <taxon>Acetobacterium</taxon>
    </lineage>
</organism>
<evidence type="ECO:0000313" key="11">
    <source>
        <dbReference type="Proteomes" id="UP000007177"/>
    </source>
</evidence>
<feature type="domain" description="Response regulatory" evidence="8">
    <location>
        <begin position="12"/>
        <end position="125"/>
    </location>
</feature>
<keyword evidence="6" id="KW-0597">Phosphoprotein</keyword>
<dbReference type="InterPro" id="IPR001789">
    <property type="entry name" value="Sig_transdc_resp-reg_receiver"/>
</dbReference>
<keyword evidence="11" id="KW-1185">Reference proteome</keyword>
<dbReference type="PANTHER" id="PTHR48111:SF73">
    <property type="entry name" value="ALKALINE PHOSPHATASE SYNTHESIS TRANSCRIPTIONAL REGULATORY PROTEIN PHOP"/>
    <property type="match status" value="1"/>
</dbReference>
<feature type="domain" description="OmpR/PhoB-type" evidence="9">
    <location>
        <begin position="134"/>
        <end position="232"/>
    </location>
</feature>
<dbReference type="Proteomes" id="UP000007177">
    <property type="component" value="Chromosome"/>
</dbReference>
<reference evidence="10 11" key="2">
    <citation type="journal article" date="2012" name="PLoS ONE">
        <title>An ancient pathway combining carbon dioxide fixation with the generation and utilization of a sodium ion gradient for ATP synthesis.</title>
        <authorList>
            <person name="Poehlein A."/>
            <person name="Schmidt S."/>
            <person name="Kaster A.K."/>
            <person name="Goenrich M."/>
            <person name="Vollmers J."/>
            <person name="Thurmer A."/>
            <person name="Bertsch J."/>
            <person name="Schuchmann K."/>
            <person name="Voigt B."/>
            <person name="Hecker M."/>
            <person name="Daniel R."/>
            <person name="Thauer R.K."/>
            <person name="Gottschalk G."/>
            <person name="Muller V."/>
        </authorList>
    </citation>
    <scope>NUCLEOTIDE SEQUENCE [LARGE SCALE GENOMIC DNA]</scope>
    <source>
        <strain evidence="11">ATCC 29683 / DSM 1030 / JCM 2381 / KCTC 1655 / WB1</strain>
    </source>
</reference>
<dbReference type="SMART" id="SM00862">
    <property type="entry name" value="Trans_reg_C"/>
    <property type="match status" value="1"/>
</dbReference>
<comment type="function">
    <text evidence="5">May play the central regulatory role in sporulation. It may be an element of the effector pathway responsible for the activation of sporulation genes in response to nutritional stress. Spo0A may act in concert with spo0H (a sigma factor) to control the expression of some genes that are critical to the sporulation process.</text>
</comment>
<evidence type="ECO:0000256" key="5">
    <source>
        <dbReference type="ARBA" id="ARBA00024867"/>
    </source>
</evidence>
<gene>
    <name evidence="10" type="ordered locus">Awo_c01230</name>
</gene>
<dbReference type="InterPro" id="IPR039420">
    <property type="entry name" value="WalR-like"/>
</dbReference>
<proteinExistence type="predicted"/>
<keyword evidence="3 7" id="KW-0238">DNA-binding</keyword>
<dbReference type="Gene3D" id="3.40.50.2300">
    <property type="match status" value="1"/>
</dbReference>
<keyword evidence="2" id="KW-0805">Transcription regulation</keyword>
<dbReference type="GO" id="GO:0005829">
    <property type="term" value="C:cytosol"/>
    <property type="evidence" value="ECO:0007669"/>
    <property type="project" value="TreeGrafter"/>
</dbReference>
<dbReference type="Gene3D" id="1.10.10.10">
    <property type="entry name" value="Winged helix-like DNA-binding domain superfamily/Winged helix DNA-binding domain"/>
    <property type="match status" value="1"/>
</dbReference>
<dbReference type="GO" id="GO:0000156">
    <property type="term" value="F:phosphorelay response regulator activity"/>
    <property type="evidence" value="ECO:0007669"/>
    <property type="project" value="TreeGrafter"/>
</dbReference>
<evidence type="ECO:0000256" key="3">
    <source>
        <dbReference type="ARBA" id="ARBA00023125"/>
    </source>
</evidence>
<feature type="modified residue" description="4-aspartylphosphate" evidence="6">
    <location>
        <position position="61"/>
    </location>
</feature>
<dbReference type="InterPro" id="IPR036388">
    <property type="entry name" value="WH-like_DNA-bd_sf"/>
</dbReference>
<dbReference type="SUPFAM" id="SSF52172">
    <property type="entry name" value="CheY-like"/>
    <property type="match status" value="1"/>
</dbReference>
<accession>H6LF27</accession>
<dbReference type="CDD" id="cd00383">
    <property type="entry name" value="trans_reg_C"/>
    <property type="match status" value="1"/>
</dbReference>
<dbReference type="GO" id="GO:0032993">
    <property type="term" value="C:protein-DNA complex"/>
    <property type="evidence" value="ECO:0007669"/>
    <property type="project" value="TreeGrafter"/>
</dbReference>
<dbReference type="KEGG" id="awo:Awo_c01230"/>
<evidence type="ECO:0000256" key="6">
    <source>
        <dbReference type="PROSITE-ProRule" id="PRU00169"/>
    </source>
</evidence>
<dbReference type="GO" id="GO:0000976">
    <property type="term" value="F:transcription cis-regulatory region binding"/>
    <property type="evidence" value="ECO:0007669"/>
    <property type="project" value="TreeGrafter"/>
</dbReference>
<dbReference type="InterPro" id="IPR011006">
    <property type="entry name" value="CheY-like_superfamily"/>
</dbReference>
<evidence type="ECO:0000259" key="9">
    <source>
        <dbReference type="PROSITE" id="PS51755"/>
    </source>
</evidence>
<name>H6LF27_ACEWD</name>
<dbReference type="HOGENOM" id="CLU_000445_30_3_9"/>
<protein>
    <recommendedName>
        <fullName evidence="1">Stage 0 sporulation protein A homolog</fullName>
    </recommendedName>
</protein>